<dbReference type="SUPFAM" id="SSF50199">
    <property type="entry name" value="Staphylococcal nuclease"/>
    <property type="match status" value="1"/>
</dbReference>
<dbReference type="InParanoid" id="Q7NCL7"/>
<organism evidence="1 2">
    <name type="scientific">Gloeobacter violaceus (strain ATCC 29082 / PCC 7421)</name>
    <dbReference type="NCBI Taxonomy" id="251221"/>
    <lineage>
        <taxon>Bacteria</taxon>
        <taxon>Bacillati</taxon>
        <taxon>Cyanobacteriota</taxon>
        <taxon>Cyanophyceae</taxon>
        <taxon>Gloeobacterales</taxon>
        <taxon>Gloeobacteraceae</taxon>
        <taxon>Gloeobacter</taxon>
    </lineage>
</organism>
<reference evidence="1 2" key="1">
    <citation type="journal article" date="2003" name="DNA Res.">
        <title>Complete genome structure of Gloeobacter violaceus PCC 7421, a cyanobacterium that lacks thylakoids.</title>
        <authorList>
            <person name="Nakamura Y."/>
            <person name="Kaneko T."/>
            <person name="Sato S."/>
            <person name="Mimuro M."/>
            <person name="Miyashita H."/>
            <person name="Tsuchiya T."/>
            <person name="Sasamoto S."/>
            <person name="Watanabe A."/>
            <person name="Kawashima K."/>
            <person name="Kishida Y."/>
            <person name="Kiyokawa C."/>
            <person name="Kohara M."/>
            <person name="Matsumoto M."/>
            <person name="Matsuno A."/>
            <person name="Nakazaki N."/>
            <person name="Shimpo S."/>
            <person name="Takeuchi C."/>
            <person name="Yamada M."/>
            <person name="Tabata S."/>
        </authorList>
    </citation>
    <scope>NUCLEOTIDE SEQUENCE [LARGE SCALE GENOMIC DNA]</scope>
    <source>
        <strain evidence="2">ATCC 29082 / PCC 7421</strain>
    </source>
</reference>
<dbReference type="Gene3D" id="2.40.50.90">
    <property type="match status" value="1"/>
</dbReference>
<evidence type="ECO:0000313" key="1">
    <source>
        <dbReference type="EMBL" id="BAC90902.1"/>
    </source>
</evidence>
<protein>
    <submittedName>
        <fullName evidence="1">Glr2961 protein</fullName>
    </submittedName>
</protein>
<dbReference type="Proteomes" id="UP000000557">
    <property type="component" value="Chromosome"/>
</dbReference>
<accession>Q7NCL7</accession>
<reference evidence="1 2" key="2">
    <citation type="journal article" date="2003" name="DNA Res.">
        <title>Complete genome structure of Gloeobacter violaceus PCC 7421, a cyanobacterium that lacks thylakoids (supplement).</title>
        <authorList>
            <person name="Nakamura Y."/>
            <person name="Kaneko T."/>
            <person name="Sato S."/>
            <person name="Mimuro M."/>
            <person name="Miyashita H."/>
            <person name="Tsuchiya T."/>
            <person name="Sasamoto S."/>
            <person name="Watanabe A."/>
            <person name="Kawashima K."/>
            <person name="Kishida Y."/>
            <person name="Kiyokawa C."/>
            <person name="Kohara M."/>
            <person name="Matsumoto M."/>
            <person name="Matsuno A."/>
            <person name="Nakazaki N."/>
            <person name="Shimpo S."/>
            <person name="Takeuchi C."/>
            <person name="Yamada M."/>
            <person name="Tabata S."/>
        </authorList>
    </citation>
    <scope>NUCLEOTIDE SEQUENCE [LARGE SCALE GENOMIC DNA]</scope>
    <source>
        <strain evidence="2">ATCC 29082 / PCC 7421</strain>
    </source>
</reference>
<dbReference type="eggNOG" id="COG1525">
    <property type="taxonomic scope" value="Bacteria"/>
</dbReference>
<dbReference type="EnsemblBacteria" id="BAC90902">
    <property type="protein sequence ID" value="BAC90902"/>
    <property type="gene ID" value="BAC90902"/>
</dbReference>
<name>Q7NCL7_GLOVI</name>
<gene>
    <name evidence="1" type="ordered locus">glr2961</name>
</gene>
<proteinExistence type="predicted"/>
<dbReference type="PATRIC" id="fig|251221.4.peg.2990"/>
<keyword evidence="2" id="KW-1185">Reference proteome</keyword>
<dbReference type="InterPro" id="IPR035437">
    <property type="entry name" value="SNase_OB-fold_sf"/>
</dbReference>
<evidence type="ECO:0000313" key="2">
    <source>
        <dbReference type="Proteomes" id="UP000000557"/>
    </source>
</evidence>
<dbReference type="OrthoDB" id="514445at2"/>
<dbReference type="EMBL" id="BA000045">
    <property type="protein sequence ID" value="BAC90902.1"/>
    <property type="molecule type" value="Genomic_DNA"/>
</dbReference>
<sequence length="299" mass="32809">MACSATVGVPSMPLTLIKGQYKIVGAAPDGDSIKFYPDNPDLWRRLPTRVRPNRSGGVQLRLDAVDTLETHYQPQVSGVGVQHQPFEYGRAAADELLRFLGFGDVTRGRNEVVSAAEPEAVRGSILTRFADKYGRSVAFAFAGDLDGEDGGDVFIDGELLRTSANHHLLSVGLAYPTFYSKLFPDLRTVLTEAAVGGREADKGLWPSDVTNSGFEVESIETITDDAVILPKLFRRLLDYLELNDGDPSLAGFKTYLESREDEVTILSTGHFTHFDTVVEVEGQRLKLLVSPEDLVFREG</sequence>
<dbReference type="HOGENOM" id="CLU_055243_0_0_3"/>
<dbReference type="KEGG" id="gvi:glr2961"/>
<dbReference type="AlphaFoldDB" id="Q7NCL7"/>